<dbReference type="GO" id="GO:0051301">
    <property type="term" value="P:cell division"/>
    <property type="evidence" value="ECO:0007669"/>
    <property type="project" value="UniProtKB-UniRule"/>
</dbReference>
<evidence type="ECO:0000256" key="6">
    <source>
        <dbReference type="ARBA" id="ARBA00023054"/>
    </source>
</evidence>
<gene>
    <name evidence="12" type="ORF">LENED_010528</name>
</gene>
<evidence type="ECO:0000313" key="12">
    <source>
        <dbReference type="EMBL" id="GAW08469.1"/>
    </source>
</evidence>
<evidence type="ECO:0000256" key="2">
    <source>
        <dbReference type="ARBA" id="ARBA00022454"/>
    </source>
</evidence>
<dbReference type="Pfam" id="PF08286">
    <property type="entry name" value="Spc24"/>
    <property type="match status" value="1"/>
</dbReference>
<dbReference type="PANTHER" id="PTHR22142:SF2">
    <property type="entry name" value="KINETOCHORE PROTEIN SPC24"/>
    <property type="match status" value="1"/>
</dbReference>
<reference evidence="12 13" key="2">
    <citation type="submission" date="2017-02" db="EMBL/GenBank/DDBJ databases">
        <title>A genome survey and senescence transcriptome analysis in Lentinula edodes.</title>
        <authorList>
            <person name="Sakamoto Y."/>
            <person name="Nakade K."/>
            <person name="Sato S."/>
            <person name="Yoshida Y."/>
            <person name="Miyazaki K."/>
            <person name="Natsume S."/>
            <person name="Konno N."/>
        </authorList>
    </citation>
    <scope>NUCLEOTIDE SEQUENCE [LARGE SCALE GENOMIC DNA]</scope>
    <source>
        <strain evidence="12 13">NBRC 111202</strain>
    </source>
</reference>
<dbReference type="GO" id="GO:0031262">
    <property type="term" value="C:Ndc80 complex"/>
    <property type="evidence" value="ECO:0007669"/>
    <property type="project" value="TreeGrafter"/>
</dbReference>
<accession>A0A1Q3EMN7</accession>
<dbReference type="GO" id="GO:0005634">
    <property type="term" value="C:nucleus"/>
    <property type="evidence" value="ECO:0007669"/>
    <property type="project" value="UniProtKB-SubCell"/>
</dbReference>
<reference evidence="12 13" key="1">
    <citation type="submission" date="2016-08" db="EMBL/GenBank/DDBJ databases">
        <authorList>
            <consortium name="Lentinula edodes genome sequencing consortium"/>
            <person name="Sakamoto Y."/>
            <person name="Nakade K."/>
            <person name="Sato S."/>
            <person name="Yoshida Y."/>
            <person name="Miyazaki K."/>
            <person name="Natsume S."/>
            <person name="Konno N."/>
        </authorList>
    </citation>
    <scope>NUCLEOTIDE SEQUENCE [LARGE SCALE GENOMIC DNA]</scope>
    <source>
        <strain evidence="12 13">NBRC 111202</strain>
    </source>
</reference>
<sequence>MSIEFSETTKVIVEMAAMMDPEDDYNTIVEAEEKIKASRVQREKEIEEAHANMKGASSIQIPEKIAYILEALSKTLEAAKQSAKRPKSVPSAETHAATVNELDNSKLSLAKSISDAENMLASQEAELAALKAECQSLEHYDPATEHEKDLDGTALRLKIYRGMGFDIALDDKNQVSNVLIRSQSGDVHSVPLNIDKSPADYTRHLWKLAAS</sequence>
<dbReference type="SUPFAM" id="SSF143026">
    <property type="entry name" value="Kinetochore globular domain"/>
    <property type="match status" value="1"/>
</dbReference>
<evidence type="ECO:0000256" key="4">
    <source>
        <dbReference type="ARBA" id="ARBA00022776"/>
    </source>
</evidence>
<comment type="caution">
    <text evidence="12">The sequence shown here is derived from an EMBL/GenBank/DDBJ whole genome shotgun (WGS) entry which is preliminary data.</text>
</comment>
<protein>
    <recommendedName>
        <fullName evidence="10">Kinetochore protein Spc24</fullName>
    </recommendedName>
</protein>
<keyword evidence="9 10" id="KW-0137">Centromere</keyword>
<keyword evidence="7 10" id="KW-0539">Nucleus</keyword>
<organism evidence="12 13">
    <name type="scientific">Lentinula edodes</name>
    <name type="common">Shiitake mushroom</name>
    <name type="synonym">Lentinus edodes</name>
    <dbReference type="NCBI Taxonomy" id="5353"/>
    <lineage>
        <taxon>Eukaryota</taxon>
        <taxon>Fungi</taxon>
        <taxon>Dikarya</taxon>
        <taxon>Basidiomycota</taxon>
        <taxon>Agaricomycotina</taxon>
        <taxon>Agaricomycetes</taxon>
        <taxon>Agaricomycetidae</taxon>
        <taxon>Agaricales</taxon>
        <taxon>Marasmiineae</taxon>
        <taxon>Omphalotaceae</taxon>
        <taxon>Lentinula</taxon>
    </lineage>
</organism>
<keyword evidence="4 10" id="KW-0498">Mitosis</keyword>
<dbReference type="InterPro" id="IPR038066">
    <property type="entry name" value="Spc24_Fungi_globular_sf"/>
</dbReference>
<evidence type="ECO:0000313" key="13">
    <source>
        <dbReference type="Proteomes" id="UP000188533"/>
    </source>
</evidence>
<evidence type="ECO:0000256" key="5">
    <source>
        <dbReference type="ARBA" id="ARBA00022838"/>
    </source>
</evidence>
<feature type="coiled-coil region" evidence="11">
    <location>
        <begin position="113"/>
        <end position="140"/>
    </location>
</feature>
<keyword evidence="6 11" id="KW-0175">Coiled coil</keyword>
<keyword evidence="8 10" id="KW-0131">Cell cycle</keyword>
<name>A0A1Q3EMN7_LENED</name>
<dbReference type="EMBL" id="BDGU01000641">
    <property type="protein sequence ID" value="GAW08469.1"/>
    <property type="molecule type" value="Genomic_DNA"/>
</dbReference>
<evidence type="ECO:0000256" key="11">
    <source>
        <dbReference type="SAM" id="Coils"/>
    </source>
</evidence>
<dbReference type="STRING" id="5353.A0A1Q3EMN7"/>
<comment type="function">
    <text evidence="10">Acts as a component of the essential kinetochore-associated NDC80 complex, which is required for chromosome segregation and spindle checkpoint activity.</text>
</comment>
<dbReference type="GO" id="GO:0008017">
    <property type="term" value="F:microtubule binding"/>
    <property type="evidence" value="ECO:0007669"/>
    <property type="project" value="TreeGrafter"/>
</dbReference>
<proteinExistence type="inferred from homology"/>
<dbReference type="Gene3D" id="3.30.160.430">
    <property type="match status" value="1"/>
</dbReference>
<dbReference type="PANTHER" id="PTHR22142">
    <property type="match status" value="1"/>
</dbReference>
<dbReference type="AlphaFoldDB" id="A0A1Q3EMN7"/>
<dbReference type="CDD" id="cd11565">
    <property type="entry name" value="RWD_Spc24"/>
    <property type="match status" value="1"/>
</dbReference>
<dbReference type="InterPro" id="IPR013252">
    <property type="entry name" value="Ndc80_Spc24"/>
</dbReference>
<keyword evidence="5 10" id="KW-0995">Kinetochore</keyword>
<comment type="subcellular location">
    <subcellularLocation>
        <location evidence="10">Nucleus</location>
    </subcellularLocation>
    <subcellularLocation>
        <location evidence="10">Chromosome</location>
        <location evidence="10">Centromere</location>
        <location evidence="10">Kinetochore</location>
    </subcellularLocation>
</comment>
<evidence type="ECO:0000256" key="8">
    <source>
        <dbReference type="ARBA" id="ARBA00023306"/>
    </source>
</evidence>
<dbReference type="Proteomes" id="UP000188533">
    <property type="component" value="Unassembled WGS sequence"/>
</dbReference>
<evidence type="ECO:0000256" key="7">
    <source>
        <dbReference type="ARBA" id="ARBA00023242"/>
    </source>
</evidence>
<evidence type="ECO:0000256" key="9">
    <source>
        <dbReference type="ARBA" id="ARBA00023328"/>
    </source>
</evidence>
<keyword evidence="2 10" id="KW-0158">Chromosome</keyword>
<evidence type="ECO:0000256" key="10">
    <source>
        <dbReference type="RuleBase" id="RU368011"/>
    </source>
</evidence>
<comment type="similarity">
    <text evidence="1 10">Belongs to the SPC24 family.</text>
</comment>
<keyword evidence="3 10" id="KW-0132">Cell division</keyword>
<evidence type="ECO:0000256" key="3">
    <source>
        <dbReference type="ARBA" id="ARBA00022618"/>
    </source>
</evidence>
<keyword evidence="13" id="KW-1185">Reference proteome</keyword>
<evidence type="ECO:0000256" key="1">
    <source>
        <dbReference type="ARBA" id="ARBA00007804"/>
    </source>
</evidence>
<dbReference type="GO" id="GO:0007059">
    <property type="term" value="P:chromosome segregation"/>
    <property type="evidence" value="ECO:0007669"/>
    <property type="project" value="TreeGrafter"/>
</dbReference>
<comment type="subunit">
    <text evidence="10">Component of the NDC80 complex.</text>
</comment>